<dbReference type="EMBL" id="KZ309494">
    <property type="protein sequence ID" value="KAG8239036.1"/>
    <property type="molecule type" value="Genomic_DNA"/>
</dbReference>
<evidence type="ECO:0000256" key="1">
    <source>
        <dbReference type="ARBA" id="ARBA00022723"/>
    </source>
</evidence>
<reference evidence="2" key="1">
    <citation type="submission" date="2013-04" db="EMBL/GenBank/DDBJ databases">
        <authorList>
            <person name="Qu J."/>
            <person name="Murali S.C."/>
            <person name="Bandaranaike D."/>
            <person name="Bellair M."/>
            <person name="Blankenburg K."/>
            <person name="Chao H."/>
            <person name="Dinh H."/>
            <person name="Doddapaneni H."/>
            <person name="Downs B."/>
            <person name="Dugan-Rocha S."/>
            <person name="Elkadiri S."/>
            <person name="Gnanaolivu R.D."/>
            <person name="Hernandez B."/>
            <person name="Javaid M."/>
            <person name="Jayaseelan J.C."/>
            <person name="Lee S."/>
            <person name="Li M."/>
            <person name="Ming W."/>
            <person name="Munidasa M."/>
            <person name="Muniz J."/>
            <person name="Nguyen L."/>
            <person name="Ongeri F."/>
            <person name="Osuji N."/>
            <person name="Pu L.-L."/>
            <person name="Puazo M."/>
            <person name="Qu C."/>
            <person name="Quiroz J."/>
            <person name="Raj R."/>
            <person name="Weissenberger G."/>
            <person name="Xin Y."/>
            <person name="Zou X."/>
            <person name="Han Y."/>
            <person name="Richards S."/>
            <person name="Worley K."/>
            <person name="Muzny D."/>
            <person name="Gibbs R."/>
        </authorList>
    </citation>
    <scope>NUCLEOTIDE SEQUENCE</scope>
    <source>
        <strain evidence="2">Sampled in the wild</strain>
    </source>
</reference>
<keyword evidence="1" id="KW-0479">Metal-binding</keyword>
<dbReference type="OrthoDB" id="6755575at2759"/>
<evidence type="ECO:0000313" key="3">
    <source>
        <dbReference type="Proteomes" id="UP000792457"/>
    </source>
</evidence>
<dbReference type="PANTHER" id="PTHR23123">
    <property type="entry name" value="PHD/F-BOX CONTAINING PROTEIN"/>
    <property type="match status" value="1"/>
</dbReference>
<dbReference type="AlphaFoldDB" id="A0A8K0KSI8"/>
<evidence type="ECO:0000313" key="2">
    <source>
        <dbReference type="EMBL" id="KAG8239036.1"/>
    </source>
</evidence>
<accession>A0A8K0KSI8</accession>
<sequence>MIVKQRTNWHRHDMYELDSENKPVQSGTAVFIKELSSRHFPSADDIILKMAGQQLTVPFLQRNGFNDPILITQKDGLGMIVPPEAFTVDDVEYYVGKLLIVLIESL</sequence>
<organism evidence="2 3">
    <name type="scientific">Ladona fulva</name>
    <name type="common">Scarce chaser dragonfly</name>
    <name type="synonym">Libellula fulva</name>
    <dbReference type="NCBI Taxonomy" id="123851"/>
    <lineage>
        <taxon>Eukaryota</taxon>
        <taxon>Metazoa</taxon>
        <taxon>Ecdysozoa</taxon>
        <taxon>Arthropoda</taxon>
        <taxon>Hexapoda</taxon>
        <taxon>Insecta</taxon>
        <taxon>Pterygota</taxon>
        <taxon>Palaeoptera</taxon>
        <taxon>Odonata</taxon>
        <taxon>Epiprocta</taxon>
        <taxon>Anisoptera</taxon>
        <taxon>Libelluloidea</taxon>
        <taxon>Libellulidae</taxon>
        <taxon>Ladona</taxon>
    </lineage>
</organism>
<dbReference type="GO" id="GO:0046872">
    <property type="term" value="F:metal ion binding"/>
    <property type="evidence" value="ECO:0007669"/>
    <property type="project" value="UniProtKB-KW"/>
</dbReference>
<proteinExistence type="predicted"/>
<keyword evidence="3" id="KW-1185">Reference proteome</keyword>
<comment type="caution">
    <text evidence="2">The sequence shown here is derived from an EMBL/GenBank/DDBJ whole genome shotgun (WGS) entry which is preliminary data.</text>
</comment>
<dbReference type="Gene3D" id="2.60.120.650">
    <property type="entry name" value="Cupin"/>
    <property type="match status" value="1"/>
</dbReference>
<reference evidence="2" key="2">
    <citation type="submission" date="2017-10" db="EMBL/GenBank/DDBJ databases">
        <title>Ladona fulva Genome sequencing and assembly.</title>
        <authorList>
            <person name="Murali S."/>
            <person name="Richards S."/>
            <person name="Bandaranaike D."/>
            <person name="Bellair M."/>
            <person name="Blankenburg K."/>
            <person name="Chao H."/>
            <person name="Dinh H."/>
            <person name="Doddapaneni H."/>
            <person name="Dugan-Rocha S."/>
            <person name="Elkadiri S."/>
            <person name="Gnanaolivu R."/>
            <person name="Hernandez B."/>
            <person name="Skinner E."/>
            <person name="Javaid M."/>
            <person name="Lee S."/>
            <person name="Li M."/>
            <person name="Ming W."/>
            <person name="Munidasa M."/>
            <person name="Muniz J."/>
            <person name="Nguyen L."/>
            <person name="Hughes D."/>
            <person name="Osuji N."/>
            <person name="Pu L.-L."/>
            <person name="Puazo M."/>
            <person name="Qu C."/>
            <person name="Quiroz J."/>
            <person name="Raj R."/>
            <person name="Weissenberger G."/>
            <person name="Xin Y."/>
            <person name="Zou X."/>
            <person name="Han Y."/>
            <person name="Worley K."/>
            <person name="Muzny D."/>
            <person name="Gibbs R."/>
        </authorList>
    </citation>
    <scope>NUCLEOTIDE SEQUENCE</scope>
    <source>
        <strain evidence="2">Sampled in the wild</strain>
    </source>
</reference>
<name>A0A8K0KSI8_LADFU</name>
<protein>
    <submittedName>
        <fullName evidence="2">Uncharacterized protein</fullName>
    </submittedName>
</protein>
<gene>
    <name evidence="2" type="ORF">J437_LFUL018431</name>
</gene>
<dbReference type="Proteomes" id="UP000792457">
    <property type="component" value="Unassembled WGS sequence"/>
</dbReference>
<dbReference type="InterPro" id="IPR050690">
    <property type="entry name" value="JHDM1_Histone_Demethylase"/>
</dbReference>